<comment type="caution">
    <text evidence="2">The sequence shown here is derived from an EMBL/GenBank/DDBJ whole genome shotgun (WGS) entry which is preliminary data.</text>
</comment>
<protein>
    <submittedName>
        <fullName evidence="2">Uncharacterized protein</fullName>
    </submittedName>
</protein>
<feature type="transmembrane region" description="Helical" evidence="1">
    <location>
        <begin position="36"/>
        <end position="58"/>
    </location>
</feature>
<name>A0A6N6RTN4_9GAMM</name>
<dbReference type="Proteomes" id="UP000434870">
    <property type="component" value="Unassembled WGS sequence"/>
</dbReference>
<dbReference type="EMBL" id="WBVP01000006">
    <property type="protein sequence ID" value="KAB2825022.1"/>
    <property type="molecule type" value="Genomic_DNA"/>
</dbReference>
<evidence type="ECO:0000313" key="3">
    <source>
        <dbReference type="Proteomes" id="UP000434870"/>
    </source>
</evidence>
<accession>A0A6N6RTN4</accession>
<dbReference type="RefSeq" id="WP_151654783.1">
    <property type="nucleotide sequence ID" value="NZ_WBVP01000006.1"/>
</dbReference>
<sequence length="83" mass="9413">MLPTKKSYSIALVLTLWSGPIGLAYSSIELSIILTIFSLAFLPKIIVLVCCWISSMLLSFRCIDKYNNEIDKELYMIEFDANS</sequence>
<gene>
    <name evidence="2" type="ORF">F8B77_07165</name>
</gene>
<keyword evidence="1" id="KW-0812">Transmembrane</keyword>
<keyword evidence="1" id="KW-1133">Transmembrane helix</keyword>
<organism evidence="2 3">
    <name type="scientific">Aliivibrio finisterrensis</name>
    <dbReference type="NCBI Taxonomy" id="511998"/>
    <lineage>
        <taxon>Bacteria</taxon>
        <taxon>Pseudomonadati</taxon>
        <taxon>Pseudomonadota</taxon>
        <taxon>Gammaproteobacteria</taxon>
        <taxon>Vibrionales</taxon>
        <taxon>Vibrionaceae</taxon>
        <taxon>Aliivibrio</taxon>
    </lineage>
</organism>
<reference evidence="2 3" key="1">
    <citation type="submission" date="2019-09" db="EMBL/GenBank/DDBJ databases">
        <title>Genome of Aliivibrio finisterrensis LMG 23869 (type strain).</title>
        <authorList>
            <person name="Bowman J.P."/>
        </authorList>
    </citation>
    <scope>NUCLEOTIDE SEQUENCE [LARGE SCALE GENOMIC DNA]</scope>
    <source>
        <strain evidence="2 3">LMG 23869</strain>
    </source>
</reference>
<keyword evidence="1" id="KW-0472">Membrane</keyword>
<evidence type="ECO:0000256" key="1">
    <source>
        <dbReference type="SAM" id="Phobius"/>
    </source>
</evidence>
<proteinExistence type="predicted"/>
<dbReference type="AlphaFoldDB" id="A0A6N6RTN4"/>
<evidence type="ECO:0000313" key="2">
    <source>
        <dbReference type="EMBL" id="KAB2825022.1"/>
    </source>
</evidence>